<proteinExistence type="predicted"/>
<evidence type="ECO:0000313" key="2">
    <source>
        <dbReference type="Proteomes" id="UP001152798"/>
    </source>
</evidence>
<keyword evidence="2" id="KW-1185">Reference proteome</keyword>
<dbReference type="Proteomes" id="UP001152798">
    <property type="component" value="Chromosome 1"/>
</dbReference>
<dbReference type="AlphaFoldDB" id="A0A9P0E2H5"/>
<accession>A0A9P0E2H5</accession>
<dbReference type="EMBL" id="OV725077">
    <property type="protein sequence ID" value="CAH1388825.1"/>
    <property type="molecule type" value="Genomic_DNA"/>
</dbReference>
<evidence type="ECO:0000313" key="1">
    <source>
        <dbReference type="EMBL" id="CAH1388825.1"/>
    </source>
</evidence>
<protein>
    <submittedName>
        <fullName evidence="1">Uncharacterized protein</fullName>
    </submittedName>
</protein>
<name>A0A9P0E2H5_NEZVI</name>
<gene>
    <name evidence="1" type="ORF">NEZAVI_LOCUS358</name>
</gene>
<reference evidence="1" key="1">
    <citation type="submission" date="2022-01" db="EMBL/GenBank/DDBJ databases">
        <authorList>
            <person name="King R."/>
        </authorList>
    </citation>
    <scope>NUCLEOTIDE SEQUENCE</scope>
</reference>
<sequence length="105" mass="12604">MIRFRRTAIVEEEILDAVQLSPTTSTRRLSSRFDIFFTSAWRTSREQQLYPFQVSSRNILGLSKDSPLNPLIVEPDQIIHFTFDRFRVFEIRYQLLFMDVNRCER</sequence>
<organism evidence="1 2">
    <name type="scientific">Nezara viridula</name>
    <name type="common">Southern green stink bug</name>
    <name type="synonym">Cimex viridulus</name>
    <dbReference type="NCBI Taxonomy" id="85310"/>
    <lineage>
        <taxon>Eukaryota</taxon>
        <taxon>Metazoa</taxon>
        <taxon>Ecdysozoa</taxon>
        <taxon>Arthropoda</taxon>
        <taxon>Hexapoda</taxon>
        <taxon>Insecta</taxon>
        <taxon>Pterygota</taxon>
        <taxon>Neoptera</taxon>
        <taxon>Paraneoptera</taxon>
        <taxon>Hemiptera</taxon>
        <taxon>Heteroptera</taxon>
        <taxon>Panheteroptera</taxon>
        <taxon>Pentatomomorpha</taxon>
        <taxon>Pentatomoidea</taxon>
        <taxon>Pentatomidae</taxon>
        <taxon>Pentatominae</taxon>
        <taxon>Nezara</taxon>
    </lineage>
</organism>